<feature type="compositionally biased region" description="Basic and acidic residues" evidence="1">
    <location>
        <begin position="164"/>
        <end position="188"/>
    </location>
</feature>
<keyword evidence="3" id="KW-1185">Reference proteome</keyword>
<sequence length="188" mass="20952">MCSDVLCFLFLERVQVLDPVSGSDSCVPNNPLSYKRSLDFKYKLAAIWEIPHPTCNRNLLTPTMRPPSGFTVLQAICTQSTSLPLENSSPPSLPSYSHTRLIYPLAVLFPDPSLFGGFVSTVTFLASSSDVSQMWNTIKSTSKTFLASFGLFKEKTASICTSRMEQDDRDKQDVKRNIDLNSNEKRLG</sequence>
<evidence type="ECO:0000313" key="2">
    <source>
        <dbReference type="EMBL" id="MED6255440.1"/>
    </source>
</evidence>
<dbReference type="EMBL" id="JAHUTI010071060">
    <property type="protein sequence ID" value="MED6255440.1"/>
    <property type="molecule type" value="Genomic_DNA"/>
</dbReference>
<protein>
    <submittedName>
        <fullName evidence="2">Uncharacterized protein</fullName>
    </submittedName>
</protein>
<dbReference type="Proteomes" id="UP001345963">
    <property type="component" value="Unassembled WGS sequence"/>
</dbReference>
<evidence type="ECO:0000313" key="3">
    <source>
        <dbReference type="Proteomes" id="UP001345963"/>
    </source>
</evidence>
<organism evidence="2 3">
    <name type="scientific">Ataeniobius toweri</name>
    <dbReference type="NCBI Taxonomy" id="208326"/>
    <lineage>
        <taxon>Eukaryota</taxon>
        <taxon>Metazoa</taxon>
        <taxon>Chordata</taxon>
        <taxon>Craniata</taxon>
        <taxon>Vertebrata</taxon>
        <taxon>Euteleostomi</taxon>
        <taxon>Actinopterygii</taxon>
        <taxon>Neopterygii</taxon>
        <taxon>Teleostei</taxon>
        <taxon>Neoteleostei</taxon>
        <taxon>Acanthomorphata</taxon>
        <taxon>Ovalentaria</taxon>
        <taxon>Atherinomorphae</taxon>
        <taxon>Cyprinodontiformes</taxon>
        <taxon>Goodeidae</taxon>
        <taxon>Ataeniobius</taxon>
    </lineage>
</organism>
<accession>A0ABU7BZF3</accession>
<name>A0ABU7BZF3_9TELE</name>
<gene>
    <name evidence="2" type="ORF">ATANTOWER_009833</name>
</gene>
<evidence type="ECO:0000256" key="1">
    <source>
        <dbReference type="SAM" id="MobiDB-lite"/>
    </source>
</evidence>
<feature type="region of interest" description="Disordered" evidence="1">
    <location>
        <begin position="162"/>
        <end position="188"/>
    </location>
</feature>
<proteinExistence type="predicted"/>
<reference evidence="2 3" key="1">
    <citation type="submission" date="2021-07" db="EMBL/GenBank/DDBJ databases">
        <authorList>
            <person name="Palmer J.M."/>
        </authorList>
    </citation>
    <scope>NUCLEOTIDE SEQUENCE [LARGE SCALE GENOMIC DNA]</scope>
    <source>
        <strain evidence="2 3">AT_MEX2019</strain>
        <tissue evidence="2">Muscle</tissue>
    </source>
</reference>
<comment type="caution">
    <text evidence="2">The sequence shown here is derived from an EMBL/GenBank/DDBJ whole genome shotgun (WGS) entry which is preliminary data.</text>
</comment>